<dbReference type="InterPro" id="IPR054347">
    <property type="entry name" value="TOTE_primase"/>
</dbReference>
<accession>A0A450U048</accession>
<evidence type="ECO:0000259" key="1">
    <source>
        <dbReference type="Pfam" id="PF22548"/>
    </source>
</evidence>
<dbReference type="Pfam" id="PF22548">
    <property type="entry name" value="AEP-TOTE"/>
    <property type="match status" value="1"/>
</dbReference>
<proteinExistence type="predicted"/>
<dbReference type="EMBL" id="CAADFA010000905">
    <property type="protein sequence ID" value="VFJ76060.1"/>
    <property type="molecule type" value="Genomic_DNA"/>
</dbReference>
<reference evidence="2" key="1">
    <citation type="submission" date="2019-02" db="EMBL/GenBank/DDBJ databases">
        <authorList>
            <person name="Gruber-Vodicka R. H."/>
            <person name="Seah K. B. B."/>
        </authorList>
    </citation>
    <scope>NUCLEOTIDE SEQUENCE</scope>
    <source>
        <strain evidence="2">BECK_BZ163</strain>
        <strain evidence="4">BECK_BZ164</strain>
        <strain evidence="3">BECK_BZ165</strain>
    </source>
</reference>
<evidence type="ECO:0000313" key="3">
    <source>
        <dbReference type="EMBL" id="VFJ76060.1"/>
    </source>
</evidence>
<evidence type="ECO:0000313" key="4">
    <source>
        <dbReference type="EMBL" id="VFK23121.1"/>
    </source>
</evidence>
<protein>
    <recommendedName>
        <fullName evidence="1">TOTE conflict system primase domain-containing protein</fullName>
    </recommendedName>
</protein>
<feature type="domain" description="TOTE conflict system primase" evidence="1">
    <location>
        <begin position="3"/>
        <end position="72"/>
    </location>
</feature>
<dbReference type="AlphaFoldDB" id="A0A450U048"/>
<sequence>MTTFSFDSYDRLFPNQDIMPEGGFGNLIALPLQYHARGKGNSVFVDTNLSAYPDQWTFLSQLGRLTAKRLDELVEQISPGLSKAPDDTWGGENGFLAKN</sequence>
<gene>
    <name evidence="2" type="ORF">BECKFM1743A_GA0114220_108622</name>
    <name evidence="4" type="ORF">BECKFM1743B_GA0114221_109032</name>
    <name evidence="3" type="ORF">BECKFM1743C_GA0114222_109052</name>
</gene>
<name>A0A450U048_9GAMM</name>
<evidence type="ECO:0000313" key="2">
    <source>
        <dbReference type="EMBL" id="VFJ75696.1"/>
    </source>
</evidence>
<dbReference type="EMBL" id="CAADEZ010000862">
    <property type="protein sequence ID" value="VFJ75696.1"/>
    <property type="molecule type" value="Genomic_DNA"/>
</dbReference>
<organism evidence="2">
    <name type="scientific">Candidatus Kentrum sp. FM</name>
    <dbReference type="NCBI Taxonomy" id="2126340"/>
    <lineage>
        <taxon>Bacteria</taxon>
        <taxon>Pseudomonadati</taxon>
        <taxon>Pseudomonadota</taxon>
        <taxon>Gammaproteobacteria</taxon>
        <taxon>Candidatus Kentrum</taxon>
    </lineage>
</organism>
<dbReference type="EMBL" id="CAADFL010000903">
    <property type="protein sequence ID" value="VFK23121.1"/>
    <property type="molecule type" value="Genomic_DNA"/>
</dbReference>